<evidence type="ECO:0000313" key="2">
    <source>
        <dbReference type="EMBL" id="GJD66708.1"/>
    </source>
</evidence>
<accession>A0AA37HIV9</accession>
<reference evidence="2" key="1">
    <citation type="journal article" date="2016" name="Front. Microbiol.">
        <title>Genome Sequence of the Piezophilic, Mesophilic Sulfate-Reducing Bacterium Desulfovibrio indicus J2T.</title>
        <authorList>
            <person name="Cao J."/>
            <person name="Maignien L."/>
            <person name="Shao Z."/>
            <person name="Alain K."/>
            <person name="Jebbar M."/>
        </authorList>
    </citation>
    <scope>NUCLEOTIDE SEQUENCE</scope>
    <source>
        <strain evidence="2">JCM 32048</strain>
    </source>
</reference>
<organism evidence="2 3">
    <name type="scientific">Methylobacterium frigidaeris</name>
    <dbReference type="NCBI Taxonomy" id="2038277"/>
    <lineage>
        <taxon>Bacteria</taxon>
        <taxon>Pseudomonadati</taxon>
        <taxon>Pseudomonadota</taxon>
        <taxon>Alphaproteobacteria</taxon>
        <taxon>Hyphomicrobiales</taxon>
        <taxon>Methylobacteriaceae</taxon>
        <taxon>Methylobacterium</taxon>
    </lineage>
</organism>
<keyword evidence="1" id="KW-1133">Transmembrane helix</keyword>
<evidence type="ECO:0000313" key="3">
    <source>
        <dbReference type="Proteomes" id="UP001055286"/>
    </source>
</evidence>
<gene>
    <name evidence="2" type="ORF">MPEAHAMD_6906</name>
</gene>
<comment type="caution">
    <text evidence="2">The sequence shown here is derived from an EMBL/GenBank/DDBJ whole genome shotgun (WGS) entry which is preliminary data.</text>
</comment>
<keyword evidence="1" id="KW-0472">Membrane</keyword>
<feature type="transmembrane region" description="Helical" evidence="1">
    <location>
        <begin position="7"/>
        <end position="24"/>
    </location>
</feature>
<keyword evidence="1" id="KW-0812">Transmembrane</keyword>
<evidence type="ECO:0000256" key="1">
    <source>
        <dbReference type="SAM" id="Phobius"/>
    </source>
</evidence>
<dbReference type="RefSeq" id="WP_238193656.1">
    <property type="nucleotide sequence ID" value="NZ_BPQJ01000076.1"/>
</dbReference>
<dbReference type="Proteomes" id="UP001055286">
    <property type="component" value="Unassembled WGS sequence"/>
</dbReference>
<name>A0AA37HIV9_9HYPH</name>
<dbReference type="EMBL" id="BPQJ01000076">
    <property type="protein sequence ID" value="GJD66708.1"/>
    <property type="molecule type" value="Genomic_DNA"/>
</dbReference>
<proteinExistence type="predicted"/>
<reference evidence="2" key="2">
    <citation type="submission" date="2021-08" db="EMBL/GenBank/DDBJ databases">
        <authorList>
            <person name="Tani A."/>
            <person name="Ola A."/>
            <person name="Ogura Y."/>
            <person name="Katsura K."/>
            <person name="Hayashi T."/>
        </authorList>
    </citation>
    <scope>NUCLEOTIDE SEQUENCE</scope>
    <source>
        <strain evidence="2">JCM 32048</strain>
    </source>
</reference>
<dbReference type="AlphaFoldDB" id="A0AA37HIV9"/>
<protein>
    <submittedName>
        <fullName evidence="2">Uncharacterized protein</fullName>
    </submittedName>
</protein>
<sequence length="281" mass="31351">MIWIGFIFIYLGLFSIYIVTFGPRRHEADISIFLQSVGIGIALLSIGVLVVRLALKSNQRKADARTVYTFEQIANMEHGSFSLFLRPFDISGIFVVRTESVLDLFAWNRYARPGIDALERVFADAYKPTSQLIGLGSRGELEFGLSTAGLVSEWQKKIQSGMDLAYHIILIPSANAGTLWEIGELKARNHFHKTILVMPPTCNPFIYKGAKRYAQIWAEAKEACREKYGIILPMYCDTGALFCIGAHYSCTKIIDFPIGSPRRVAKGINSLISQTSHSSMA</sequence>
<keyword evidence="3" id="KW-1185">Reference proteome</keyword>
<feature type="transmembrane region" description="Helical" evidence="1">
    <location>
        <begin position="30"/>
        <end position="55"/>
    </location>
</feature>